<reference evidence="1" key="2">
    <citation type="submission" date="2020-09" db="EMBL/GenBank/DDBJ databases">
        <authorList>
            <person name="Sun Q."/>
            <person name="Zhou Y."/>
        </authorList>
    </citation>
    <scope>NUCLEOTIDE SEQUENCE</scope>
    <source>
        <strain evidence="1">CGMCC 1.3617</strain>
    </source>
</reference>
<comment type="caution">
    <text evidence="1">The sequence shown here is derived from an EMBL/GenBank/DDBJ whole genome shotgun (WGS) entry which is preliminary data.</text>
</comment>
<dbReference type="Proteomes" id="UP000661507">
    <property type="component" value="Unassembled WGS sequence"/>
</dbReference>
<accession>A0A917NV49</accession>
<evidence type="ECO:0008006" key="3">
    <source>
        <dbReference type="Google" id="ProtNLM"/>
    </source>
</evidence>
<evidence type="ECO:0000313" key="1">
    <source>
        <dbReference type="EMBL" id="GGJ27847.1"/>
    </source>
</evidence>
<sequence>MTLLRFEEFNAHPRRAAALQATLGAVPGGRLFGLWRAQIGPSMNRVTRVSLWPGEPPVAPEASNPDVASLTTRVLTILTRGETPLDPARGGIVTHRWFILPPQHVAEMVAITTEAWVGFEGDTGSEPLGLWQDRAEADPAHVLLMTWYPSLAHWEQSRFWNSAGAGPDQAARARWGALFARRRAMLLDTWVTVHGAEA</sequence>
<reference evidence="1" key="1">
    <citation type="journal article" date="2014" name="Int. J. Syst. Evol. Microbiol.">
        <title>Complete genome sequence of Corynebacterium casei LMG S-19264T (=DSM 44701T), isolated from a smear-ripened cheese.</title>
        <authorList>
            <consortium name="US DOE Joint Genome Institute (JGI-PGF)"/>
            <person name="Walter F."/>
            <person name="Albersmeier A."/>
            <person name="Kalinowski J."/>
            <person name="Ruckert C."/>
        </authorList>
    </citation>
    <scope>NUCLEOTIDE SEQUENCE</scope>
    <source>
        <strain evidence="1">CGMCC 1.3617</strain>
    </source>
</reference>
<keyword evidence="2" id="KW-1185">Reference proteome</keyword>
<evidence type="ECO:0000313" key="2">
    <source>
        <dbReference type="Proteomes" id="UP000661507"/>
    </source>
</evidence>
<gene>
    <name evidence="1" type="ORF">GCM10011320_38920</name>
</gene>
<dbReference type="EMBL" id="BMKW01000009">
    <property type="protein sequence ID" value="GGJ27847.1"/>
    <property type="molecule type" value="Genomic_DNA"/>
</dbReference>
<dbReference type="AlphaFoldDB" id="A0A917NV49"/>
<proteinExistence type="predicted"/>
<name>A0A917NV49_9PROT</name>
<organism evidence="1 2">
    <name type="scientific">Neoroseomonas lacus</name>
    <dbReference type="NCBI Taxonomy" id="287609"/>
    <lineage>
        <taxon>Bacteria</taxon>
        <taxon>Pseudomonadati</taxon>
        <taxon>Pseudomonadota</taxon>
        <taxon>Alphaproteobacteria</taxon>
        <taxon>Acetobacterales</taxon>
        <taxon>Acetobacteraceae</taxon>
        <taxon>Neoroseomonas</taxon>
    </lineage>
</organism>
<protein>
    <recommendedName>
        <fullName evidence="3">NIPSNAP domain-containing protein</fullName>
    </recommendedName>
</protein>
<dbReference type="RefSeq" id="WP_188969717.1">
    <property type="nucleotide sequence ID" value="NZ_BMKW01000009.1"/>
</dbReference>